<organism evidence="1 2">
    <name type="scientific">Candidatus Taylorbacteria bacterium RIFCSPHIGHO2_01_FULL_46_22b</name>
    <dbReference type="NCBI Taxonomy" id="1802301"/>
    <lineage>
        <taxon>Bacteria</taxon>
        <taxon>Candidatus Tayloriibacteriota</taxon>
    </lineage>
</organism>
<evidence type="ECO:0000313" key="1">
    <source>
        <dbReference type="EMBL" id="OHA18796.1"/>
    </source>
</evidence>
<comment type="caution">
    <text evidence="1">The sequence shown here is derived from an EMBL/GenBank/DDBJ whole genome shotgun (WGS) entry which is preliminary data.</text>
</comment>
<reference evidence="1 2" key="1">
    <citation type="journal article" date="2016" name="Nat. Commun.">
        <title>Thousands of microbial genomes shed light on interconnected biogeochemical processes in an aquifer system.</title>
        <authorList>
            <person name="Anantharaman K."/>
            <person name="Brown C.T."/>
            <person name="Hug L.A."/>
            <person name="Sharon I."/>
            <person name="Castelle C.J."/>
            <person name="Probst A.J."/>
            <person name="Thomas B.C."/>
            <person name="Singh A."/>
            <person name="Wilkins M.J."/>
            <person name="Karaoz U."/>
            <person name="Brodie E.L."/>
            <person name="Williams K.H."/>
            <person name="Hubbard S.S."/>
            <person name="Banfield J.F."/>
        </authorList>
    </citation>
    <scope>NUCLEOTIDE SEQUENCE [LARGE SCALE GENOMIC DNA]</scope>
</reference>
<proteinExistence type="predicted"/>
<dbReference type="EMBL" id="MHRF01000001">
    <property type="protein sequence ID" value="OHA18796.1"/>
    <property type="molecule type" value="Genomic_DNA"/>
</dbReference>
<evidence type="ECO:0000313" key="2">
    <source>
        <dbReference type="Proteomes" id="UP000178873"/>
    </source>
</evidence>
<accession>A0A1G2M4F7</accession>
<dbReference type="Proteomes" id="UP000178873">
    <property type="component" value="Unassembled WGS sequence"/>
</dbReference>
<protein>
    <submittedName>
        <fullName evidence="1">Uncharacterized protein</fullName>
    </submittedName>
</protein>
<sequence>MNTMFEPLLAATERTQQTDFLALCTMALAIRRVNQVLASAPTAPSTRWTQLEIPSCKPEELNQLTFQFAP</sequence>
<dbReference type="AlphaFoldDB" id="A0A1G2M4F7"/>
<name>A0A1G2M4F7_9BACT</name>
<gene>
    <name evidence="1" type="ORF">A2664_04805</name>
</gene>
<dbReference type="STRING" id="1802301.A2664_04805"/>